<evidence type="ECO:0000313" key="8">
    <source>
        <dbReference type="Proteomes" id="UP000194236"/>
    </source>
</evidence>
<dbReference type="AlphaFoldDB" id="A0A1Y3BK40"/>
<comment type="subcellular location">
    <subcellularLocation>
        <location evidence="1">Membrane</location>
        <topology evidence="1">Single-pass type I membrane protein</topology>
    </subcellularLocation>
</comment>
<feature type="non-terminal residue" evidence="7">
    <location>
        <position position="1"/>
    </location>
</feature>
<feature type="domain" description="Ig-like" evidence="6">
    <location>
        <begin position="125"/>
        <end position="212"/>
    </location>
</feature>
<accession>A0A1Y3BK40</accession>
<dbReference type="SUPFAM" id="SSF48726">
    <property type="entry name" value="Immunoglobulin"/>
    <property type="match status" value="2"/>
</dbReference>
<keyword evidence="5" id="KW-0393">Immunoglobulin domain</keyword>
<evidence type="ECO:0000256" key="2">
    <source>
        <dbReference type="ARBA" id="ARBA00023136"/>
    </source>
</evidence>
<dbReference type="InterPro" id="IPR007110">
    <property type="entry name" value="Ig-like_dom"/>
</dbReference>
<comment type="caution">
    <text evidence="7">The sequence shown here is derived from an EMBL/GenBank/DDBJ whole genome shotgun (WGS) entry which is preliminary data.</text>
</comment>
<evidence type="ECO:0000256" key="3">
    <source>
        <dbReference type="ARBA" id="ARBA00023157"/>
    </source>
</evidence>
<dbReference type="SMART" id="SM00409">
    <property type="entry name" value="IG"/>
    <property type="match status" value="2"/>
</dbReference>
<dbReference type="InterPro" id="IPR013783">
    <property type="entry name" value="Ig-like_fold"/>
</dbReference>
<dbReference type="PANTHER" id="PTHR11640">
    <property type="entry name" value="NEPHRIN"/>
    <property type="match status" value="1"/>
</dbReference>
<dbReference type="GO" id="GO:0098609">
    <property type="term" value="P:cell-cell adhesion"/>
    <property type="evidence" value="ECO:0007669"/>
    <property type="project" value="TreeGrafter"/>
</dbReference>
<organism evidence="7 8">
    <name type="scientific">Euroglyphus maynei</name>
    <name type="common">Mayne's house dust mite</name>
    <dbReference type="NCBI Taxonomy" id="6958"/>
    <lineage>
        <taxon>Eukaryota</taxon>
        <taxon>Metazoa</taxon>
        <taxon>Ecdysozoa</taxon>
        <taxon>Arthropoda</taxon>
        <taxon>Chelicerata</taxon>
        <taxon>Arachnida</taxon>
        <taxon>Acari</taxon>
        <taxon>Acariformes</taxon>
        <taxon>Sarcoptiformes</taxon>
        <taxon>Astigmata</taxon>
        <taxon>Psoroptidia</taxon>
        <taxon>Analgoidea</taxon>
        <taxon>Pyroglyphidae</taxon>
        <taxon>Pyroglyphinae</taxon>
        <taxon>Euroglyphus</taxon>
    </lineage>
</organism>
<evidence type="ECO:0000313" key="7">
    <source>
        <dbReference type="EMBL" id="OTF79535.1"/>
    </source>
</evidence>
<sequence>NECRTDDPQQLSTAIITKDALEGETIRLDCRYNPRLLDLNSNKLIFYWHRKNHLKTDPVAINENPLEIDYLIEYNTDEGIYDLIIKKAQYDRDNGQFECKIKEAGNGAEVKSRSYLVTILIPPGPPIITPNNPIAREGEKFHLNCSSEGGSPDPLIQWYRDGKLLDGQMYFGGQRNHPTINTLIIDPSLDHDRAIYKCTVWNRATPQERKLESFVSLTVHCKC</sequence>
<evidence type="ECO:0000256" key="5">
    <source>
        <dbReference type="ARBA" id="ARBA00023319"/>
    </source>
</evidence>
<evidence type="ECO:0000256" key="1">
    <source>
        <dbReference type="ARBA" id="ARBA00004479"/>
    </source>
</evidence>
<protein>
    <recommendedName>
        <fullName evidence="6">Ig-like domain-containing protein</fullName>
    </recommendedName>
</protein>
<dbReference type="GO" id="GO:0005911">
    <property type="term" value="C:cell-cell junction"/>
    <property type="evidence" value="ECO:0007669"/>
    <property type="project" value="TreeGrafter"/>
</dbReference>
<keyword evidence="8" id="KW-1185">Reference proteome</keyword>
<feature type="domain" description="Ig-like" evidence="6">
    <location>
        <begin position="8"/>
        <end position="118"/>
    </location>
</feature>
<dbReference type="InterPro" id="IPR003598">
    <property type="entry name" value="Ig_sub2"/>
</dbReference>
<keyword evidence="3" id="KW-1015">Disulfide bond</keyword>
<reference evidence="7 8" key="1">
    <citation type="submission" date="2017-03" db="EMBL/GenBank/DDBJ databases">
        <title>Genome Survey of Euroglyphus maynei.</title>
        <authorList>
            <person name="Arlian L.G."/>
            <person name="Morgan M.S."/>
            <person name="Rider S.D."/>
        </authorList>
    </citation>
    <scope>NUCLEOTIDE SEQUENCE [LARGE SCALE GENOMIC DNA]</scope>
    <source>
        <strain evidence="7">Arlian Lab</strain>
        <tissue evidence="7">Whole body</tissue>
    </source>
</reference>
<evidence type="ECO:0000259" key="6">
    <source>
        <dbReference type="PROSITE" id="PS50835"/>
    </source>
</evidence>
<dbReference type="GO" id="GO:0050839">
    <property type="term" value="F:cell adhesion molecule binding"/>
    <property type="evidence" value="ECO:0007669"/>
    <property type="project" value="TreeGrafter"/>
</dbReference>
<dbReference type="EMBL" id="MUJZ01022630">
    <property type="protein sequence ID" value="OTF79535.1"/>
    <property type="molecule type" value="Genomic_DNA"/>
</dbReference>
<proteinExistence type="predicted"/>
<dbReference type="Proteomes" id="UP000194236">
    <property type="component" value="Unassembled WGS sequence"/>
</dbReference>
<dbReference type="PANTHER" id="PTHR11640:SF134">
    <property type="entry name" value="ECHINOID, ISOFORM A-RELATED"/>
    <property type="match status" value="1"/>
</dbReference>
<dbReference type="InterPro" id="IPR003599">
    <property type="entry name" value="Ig_sub"/>
</dbReference>
<keyword evidence="2" id="KW-0472">Membrane</keyword>
<dbReference type="GO" id="GO:0005886">
    <property type="term" value="C:plasma membrane"/>
    <property type="evidence" value="ECO:0007669"/>
    <property type="project" value="TreeGrafter"/>
</dbReference>
<dbReference type="OrthoDB" id="5857426at2759"/>
<dbReference type="SMART" id="SM00408">
    <property type="entry name" value="IGc2"/>
    <property type="match status" value="1"/>
</dbReference>
<dbReference type="InterPro" id="IPR036179">
    <property type="entry name" value="Ig-like_dom_sf"/>
</dbReference>
<dbReference type="Gene3D" id="2.60.40.10">
    <property type="entry name" value="Immunoglobulins"/>
    <property type="match status" value="2"/>
</dbReference>
<dbReference type="InterPro" id="IPR051275">
    <property type="entry name" value="Cell_adhesion_signaling"/>
</dbReference>
<evidence type="ECO:0000256" key="4">
    <source>
        <dbReference type="ARBA" id="ARBA00023180"/>
    </source>
</evidence>
<dbReference type="PROSITE" id="PS50835">
    <property type="entry name" value="IG_LIKE"/>
    <property type="match status" value="2"/>
</dbReference>
<gene>
    <name evidence="7" type="ORF">BLA29_006982</name>
</gene>
<name>A0A1Y3BK40_EURMA</name>
<dbReference type="Pfam" id="PF13927">
    <property type="entry name" value="Ig_3"/>
    <property type="match status" value="1"/>
</dbReference>
<keyword evidence="4" id="KW-0325">Glycoprotein</keyword>